<organism evidence="2 3">
    <name type="scientific">Caballeronia glathei</name>
    <dbReference type="NCBI Taxonomy" id="60547"/>
    <lineage>
        <taxon>Bacteria</taxon>
        <taxon>Pseudomonadati</taxon>
        <taxon>Pseudomonadota</taxon>
        <taxon>Betaproteobacteria</taxon>
        <taxon>Burkholderiales</taxon>
        <taxon>Burkholderiaceae</taxon>
        <taxon>Caballeronia</taxon>
    </lineage>
</organism>
<dbReference type="AlphaFoldDB" id="A0A069PVG8"/>
<accession>A0A069PVG8</accession>
<feature type="compositionally biased region" description="Gly residues" evidence="1">
    <location>
        <begin position="281"/>
        <end position="293"/>
    </location>
</feature>
<protein>
    <submittedName>
        <fullName evidence="2">Uncharacterized protein</fullName>
    </submittedName>
</protein>
<name>A0A069PVG8_9BURK</name>
<comment type="caution">
    <text evidence="2">The sequence shown here is derived from an EMBL/GenBank/DDBJ whole genome shotgun (WGS) entry which is preliminary data.</text>
</comment>
<keyword evidence="3" id="KW-1185">Reference proteome</keyword>
<proteinExistence type="predicted"/>
<sequence>MRPGIFSRAACVLALVPRGLFGGAGSVAADENHELQILPVRGLERDLVIDEPPAHRMVERARAAFALADVLRGPEARERVACRQEAVDQRTRRRIVQMADRIGAKLGDEPPRPRLPVDHQLARLGTREHVGEEIAVVRAVQPADEQVGRLRVPAQRVPLAVEHVGGRADQRDGFQQRGGRVERGGIGLGGIALGRELEQIRPLGARKLQRDRDARERIGGSGYRAPLLDPRVPGRTHAAQLRDFLPPQSRRAAPRRGRQADGERRQPFAMRADEVAERAGGRGVESGRAGPGFLGRLRGHEASGRRAVGQVVLIPE</sequence>
<feature type="compositionally biased region" description="Basic and acidic residues" evidence="1">
    <location>
        <begin position="208"/>
        <end position="218"/>
    </location>
</feature>
<feature type="region of interest" description="Disordered" evidence="1">
    <location>
        <begin position="208"/>
        <end position="297"/>
    </location>
</feature>
<dbReference type="EMBL" id="JFHC01000002">
    <property type="protein sequence ID" value="KDR44437.1"/>
    <property type="molecule type" value="Genomic_DNA"/>
</dbReference>
<dbReference type="Proteomes" id="UP000027466">
    <property type="component" value="Unassembled WGS sequence"/>
</dbReference>
<evidence type="ECO:0000256" key="1">
    <source>
        <dbReference type="SAM" id="MobiDB-lite"/>
    </source>
</evidence>
<gene>
    <name evidence="2" type="ORF">BG61_12035</name>
</gene>
<evidence type="ECO:0000313" key="2">
    <source>
        <dbReference type="EMBL" id="KDR44437.1"/>
    </source>
</evidence>
<evidence type="ECO:0000313" key="3">
    <source>
        <dbReference type="Proteomes" id="UP000027466"/>
    </source>
</evidence>
<reference evidence="2 3" key="1">
    <citation type="submission" date="2014-03" db="EMBL/GenBank/DDBJ databases">
        <title>Draft Genome Sequences of Four Burkholderia Strains.</title>
        <authorList>
            <person name="Liu X.Y."/>
            <person name="Li C.X."/>
            <person name="Xu J.H."/>
        </authorList>
    </citation>
    <scope>NUCLEOTIDE SEQUENCE [LARGE SCALE GENOMIC DNA]</scope>
    <source>
        <strain evidence="2 3">DSM 50014</strain>
    </source>
</reference>
<feature type="compositionally biased region" description="Basic and acidic residues" evidence="1">
    <location>
        <begin position="258"/>
        <end position="280"/>
    </location>
</feature>